<organism evidence="20 21">
    <name type="scientific">Cloeon dipterum</name>
    <dbReference type="NCBI Taxonomy" id="197152"/>
    <lineage>
        <taxon>Eukaryota</taxon>
        <taxon>Metazoa</taxon>
        <taxon>Ecdysozoa</taxon>
        <taxon>Arthropoda</taxon>
        <taxon>Hexapoda</taxon>
        <taxon>Insecta</taxon>
        <taxon>Pterygota</taxon>
        <taxon>Palaeoptera</taxon>
        <taxon>Ephemeroptera</taxon>
        <taxon>Pisciforma</taxon>
        <taxon>Baetidae</taxon>
        <taxon>Cloeon</taxon>
    </lineage>
</organism>
<dbReference type="GO" id="GO:0016020">
    <property type="term" value="C:membrane"/>
    <property type="evidence" value="ECO:0007669"/>
    <property type="project" value="UniProtKB-SubCell"/>
</dbReference>
<feature type="repeat" description="TPR" evidence="16">
    <location>
        <begin position="485"/>
        <end position="518"/>
    </location>
</feature>
<feature type="transmembrane region" description="Helical" evidence="18">
    <location>
        <begin position="382"/>
        <end position="404"/>
    </location>
</feature>
<evidence type="ECO:0000256" key="5">
    <source>
        <dbReference type="ARBA" id="ARBA00007882"/>
    </source>
</evidence>
<evidence type="ECO:0000256" key="3">
    <source>
        <dbReference type="ARBA" id="ARBA00004240"/>
    </source>
</evidence>
<dbReference type="PROSITE" id="PS50005">
    <property type="entry name" value="TPR"/>
    <property type="match status" value="5"/>
</dbReference>
<dbReference type="Pfam" id="PF08409">
    <property type="entry name" value="TMTC_DUF1736"/>
    <property type="match status" value="1"/>
</dbReference>
<evidence type="ECO:0000256" key="6">
    <source>
        <dbReference type="ARBA" id="ARBA00012839"/>
    </source>
</evidence>
<keyword evidence="13 18" id="KW-0472">Membrane</keyword>
<feature type="transmembrane region" description="Helical" evidence="18">
    <location>
        <begin position="272"/>
        <end position="292"/>
    </location>
</feature>
<evidence type="ECO:0000256" key="15">
    <source>
        <dbReference type="ARBA" id="ARBA00045102"/>
    </source>
</evidence>
<evidence type="ECO:0000313" key="21">
    <source>
        <dbReference type="Proteomes" id="UP000494165"/>
    </source>
</evidence>
<feature type="transmembrane region" description="Helical" evidence="18">
    <location>
        <begin position="139"/>
        <end position="156"/>
    </location>
</feature>
<dbReference type="PANTHER" id="PTHR44227:SF3">
    <property type="entry name" value="PROTEIN O-MANNOSYL-TRANSFERASE TMTC4"/>
    <property type="match status" value="1"/>
</dbReference>
<dbReference type="InterPro" id="IPR052346">
    <property type="entry name" value="O-mannosyl-transferase_TMTC"/>
</dbReference>
<proteinExistence type="inferred from homology"/>
<comment type="catalytic activity">
    <reaction evidence="15">
        <text>a di-trans,poly-cis-dolichyl beta-D-mannosyl phosphate + L-seryl-[protein] = 3-O-(alpha-D-mannosyl)-L-seryl-[protein] + a di-trans,poly-cis-dolichyl phosphate + H(+)</text>
        <dbReference type="Rhea" id="RHEA:17377"/>
        <dbReference type="Rhea" id="RHEA-COMP:9863"/>
        <dbReference type="Rhea" id="RHEA-COMP:13546"/>
        <dbReference type="Rhea" id="RHEA-COMP:19498"/>
        <dbReference type="Rhea" id="RHEA-COMP:19501"/>
        <dbReference type="ChEBI" id="CHEBI:15378"/>
        <dbReference type="ChEBI" id="CHEBI:29999"/>
        <dbReference type="ChEBI" id="CHEBI:57683"/>
        <dbReference type="ChEBI" id="CHEBI:58211"/>
        <dbReference type="ChEBI" id="CHEBI:137321"/>
        <dbReference type="EC" id="2.4.1.109"/>
    </reaction>
</comment>
<dbReference type="InterPro" id="IPR013618">
    <property type="entry name" value="TMTC_DUF1736"/>
</dbReference>
<feature type="transmembrane region" description="Helical" evidence="18">
    <location>
        <begin position="220"/>
        <end position="238"/>
    </location>
</feature>
<keyword evidence="7" id="KW-0808">Transferase</keyword>
<feature type="repeat" description="TPR" evidence="16">
    <location>
        <begin position="655"/>
        <end position="688"/>
    </location>
</feature>
<evidence type="ECO:0000256" key="13">
    <source>
        <dbReference type="ARBA" id="ARBA00023136"/>
    </source>
</evidence>
<dbReference type="SMART" id="SM00028">
    <property type="entry name" value="TPR"/>
    <property type="match status" value="5"/>
</dbReference>
<feature type="region of interest" description="Disordered" evidence="17">
    <location>
        <begin position="1"/>
        <end position="27"/>
    </location>
</feature>
<feature type="repeat" description="TPR" evidence="16">
    <location>
        <begin position="553"/>
        <end position="586"/>
    </location>
</feature>
<feature type="transmembrane region" description="Helical" evidence="18">
    <location>
        <begin position="192"/>
        <end position="208"/>
    </location>
</feature>
<dbReference type="AlphaFoldDB" id="A0A8S1D8L4"/>
<dbReference type="InterPro" id="IPR011990">
    <property type="entry name" value="TPR-like_helical_dom_sf"/>
</dbReference>
<dbReference type="Gene3D" id="1.25.40.10">
    <property type="entry name" value="Tetratricopeptide repeat domain"/>
    <property type="match status" value="1"/>
</dbReference>
<protein>
    <recommendedName>
        <fullName evidence="6">dolichyl-phosphate-mannose--protein mannosyltransferase</fullName>
        <ecNumber evidence="6">2.4.1.109</ecNumber>
    </recommendedName>
</protein>
<keyword evidence="12 18" id="KW-1133">Transmembrane helix</keyword>
<feature type="repeat" description="TPR" evidence="16">
    <location>
        <begin position="519"/>
        <end position="552"/>
    </location>
</feature>
<dbReference type="OrthoDB" id="19588at2759"/>
<sequence length="705" mass="79529">MALNAVMKSRKSSKQDEPSNGHWRKSKPKISEVEEMWDDDIPVPNFPIWTSIILICCCATISFIPALNGDFVFDDSEAVLNNEDVRTSTPVWNVFYNDYWGTRLSHPSSHKSYRPLTVLSFRLNYWLSGGILIARSFKLANLLLHIVISVISLSLFDRLFGGNCPKASLLASLLFAVHPIHCEAVAGIVGRADLLCALFFFLAFLSYCKSVDSSLHSYRIFSSVIWLDLTMIFTMVSMLCKEQGITVLGLCSVYDLVNLWQEQEPKKRKGVVMRHIALAMWGAVLLLGRWVVMGGQVPTFQPVDNPASFADSFFTRVVSFNYIYALNFWLLLCPDWLCFDWAMGCIPLITSPLDLRVMAPIIFWVGMTLLGLRLFYTSSTKSARIIFLALALLVGTFLPASNLLFRVGFVIAERVLYLPSTGFCMLIALGVRQLSTLSPEYHQTIRSSFMMLLVTMALKSCQRSKEWGTEQELFRSALAVCPLNAKVHYNVAKNAADLGDKQLALEEYTIALKLHPEYEQAMNNLGNLLRDGGHLNEAESLLTQAVTIRPNFAAAWMNLGIVQAGLKKYQDAEESYMTALQHRPKYPDCYYNLGNLYLEQGRHDDAYEAWRNATELKPTHVVAWSNMVIMLDSIGRRQVAEQVGREALTHLPNEAGLHFNLANTLGKLKQFAKAERHFLKATALDPDNAKYHANLGMCIFIKNRY</sequence>
<dbReference type="SUPFAM" id="SSF48452">
    <property type="entry name" value="TPR-like"/>
    <property type="match status" value="1"/>
</dbReference>
<comment type="caution">
    <text evidence="20">The sequence shown here is derived from an EMBL/GenBank/DDBJ whole genome shotgun (WGS) entry which is preliminary data.</text>
</comment>
<feature type="repeat" description="TPR" evidence="16">
    <location>
        <begin position="587"/>
        <end position="620"/>
    </location>
</feature>
<reference evidence="20 21" key="1">
    <citation type="submission" date="2020-04" db="EMBL/GenBank/DDBJ databases">
        <authorList>
            <person name="Alioto T."/>
            <person name="Alioto T."/>
            <person name="Gomez Garrido J."/>
        </authorList>
    </citation>
    <scope>NUCLEOTIDE SEQUENCE [LARGE SCALE GENOMIC DNA]</scope>
</reference>
<evidence type="ECO:0000256" key="12">
    <source>
        <dbReference type="ARBA" id="ARBA00022989"/>
    </source>
</evidence>
<dbReference type="GO" id="GO:0004169">
    <property type="term" value="F:dolichyl-phosphate-mannose-protein mannosyltransferase activity"/>
    <property type="evidence" value="ECO:0007669"/>
    <property type="project" value="UniProtKB-EC"/>
</dbReference>
<dbReference type="InterPro" id="IPR019734">
    <property type="entry name" value="TPR_rpt"/>
</dbReference>
<dbReference type="GO" id="GO:0030968">
    <property type="term" value="P:endoplasmic reticulum unfolded protein response"/>
    <property type="evidence" value="ECO:0007669"/>
    <property type="project" value="TreeGrafter"/>
</dbReference>
<evidence type="ECO:0000256" key="16">
    <source>
        <dbReference type="PROSITE-ProRule" id="PRU00339"/>
    </source>
</evidence>
<keyword evidence="21" id="KW-1185">Reference proteome</keyword>
<evidence type="ECO:0000259" key="19">
    <source>
        <dbReference type="Pfam" id="PF08409"/>
    </source>
</evidence>
<evidence type="ECO:0000256" key="11">
    <source>
        <dbReference type="ARBA" id="ARBA00022824"/>
    </source>
</evidence>
<evidence type="ECO:0000256" key="8">
    <source>
        <dbReference type="ARBA" id="ARBA00022692"/>
    </source>
</evidence>
<dbReference type="PANTHER" id="PTHR44227">
    <property type="match status" value="1"/>
</dbReference>
<evidence type="ECO:0000256" key="7">
    <source>
        <dbReference type="ARBA" id="ARBA00022679"/>
    </source>
</evidence>
<comment type="subcellular location">
    <subcellularLocation>
        <location evidence="3">Endoplasmic reticulum</location>
    </subcellularLocation>
    <subcellularLocation>
        <location evidence="2">Membrane</location>
        <topology evidence="2">Multi-pass membrane protein</topology>
    </subcellularLocation>
</comment>
<keyword evidence="8 18" id="KW-0812">Transmembrane</keyword>
<dbReference type="Pfam" id="PF00515">
    <property type="entry name" value="TPR_1"/>
    <property type="match status" value="2"/>
</dbReference>
<dbReference type="EC" id="2.4.1.109" evidence="6"/>
<keyword evidence="10 16" id="KW-0802">TPR repeat</keyword>
<evidence type="ECO:0000256" key="10">
    <source>
        <dbReference type="ARBA" id="ARBA00022803"/>
    </source>
</evidence>
<keyword evidence="9" id="KW-0677">Repeat</keyword>
<evidence type="ECO:0000256" key="9">
    <source>
        <dbReference type="ARBA" id="ARBA00022737"/>
    </source>
</evidence>
<dbReference type="Proteomes" id="UP000494165">
    <property type="component" value="Unassembled WGS sequence"/>
</dbReference>
<comment type="function">
    <text evidence="1">Transfers mannosyl residues to the hydroxyl group of serine or threonine residues.</text>
</comment>
<comment type="similarity">
    <text evidence="5">Belongs to the TMTC family.</text>
</comment>
<dbReference type="GO" id="GO:0005783">
    <property type="term" value="C:endoplasmic reticulum"/>
    <property type="evidence" value="ECO:0007669"/>
    <property type="project" value="UniProtKB-SubCell"/>
</dbReference>
<evidence type="ECO:0000256" key="2">
    <source>
        <dbReference type="ARBA" id="ARBA00004141"/>
    </source>
</evidence>
<evidence type="ECO:0000256" key="17">
    <source>
        <dbReference type="SAM" id="MobiDB-lite"/>
    </source>
</evidence>
<evidence type="ECO:0000313" key="20">
    <source>
        <dbReference type="EMBL" id="CAB3380082.1"/>
    </source>
</evidence>
<evidence type="ECO:0000256" key="4">
    <source>
        <dbReference type="ARBA" id="ARBA00004922"/>
    </source>
</evidence>
<evidence type="ECO:0000256" key="18">
    <source>
        <dbReference type="SAM" id="Phobius"/>
    </source>
</evidence>
<name>A0A8S1D8L4_9INSE</name>
<dbReference type="Pfam" id="PF13432">
    <property type="entry name" value="TPR_16"/>
    <property type="match status" value="1"/>
</dbReference>
<dbReference type="EMBL" id="CADEPI010000200">
    <property type="protein sequence ID" value="CAB3380082.1"/>
    <property type="molecule type" value="Genomic_DNA"/>
</dbReference>
<gene>
    <name evidence="20" type="ORF">CLODIP_2_CD09378</name>
</gene>
<dbReference type="Pfam" id="PF07719">
    <property type="entry name" value="TPR_2"/>
    <property type="match status" value="1"/>
</dbReference>
<dbReference type="InterPro" id="IPR013105">
    <property type="entry name" value="TPR_2"/>
</dbReference>
<feature type="transmembrane region" description="Helical" evidence="18">
    <location>
        <begin position="355"/>
        <end position="376"/>
    </location>
</feature>
<evidence type="ECO:0000256" key="14">
    <source>
        <dbReference type="ARBA" id="ARBA00045085"/>
    </source>
</evidence>
<keyword evidence="11" id="KW-0256">Endoplasmic reticulum</keyword>
<evidence type="ECO:0000256" key="1">
    <source>
        <dbReference type="ARBA" id="ARBA00003582"/>
    </source>
</evidence>
<feature type="transmembrane region" description="Helical" evidence="18">
    <location>
        <begin position="46"/>
        <end position="67"/>
    </location>
</feature>
<feature type="transmembrane region" description="Helical" evidence="18">
    <location>
        <begin position="416"/>
        <end position="435"/>
    </location>
</feature>
<dbReference type="PROSITE" id="PS50293">
    <property type="entry name" value="TPR_REGION"/>
    <property type="match status" value="1"/>
</dbReference>
<comment type="pathway">
    <text evidence="4">Protein modification; protein glycosylation.</text>
</comment>
<feature type="domain" description="DUF1736" evidence="19">
    <location>
        <begin position="295"/>
        <end position="366"/>
    </location>
</feature>
<accession>A0A8S1D8L4</accession>
<comment type="catalytic activity">
    <reaction evidence="14">
        <text>a di-trans,poly-cis-dolichyl beta-D-mannosyl phosphate + L-threonyl-[protein] = 3-O-(alpha-D-mannosyl)-L-threonyl-[protein] + a di-trans,poly-cis-dolichyl phosphate + H(+)</text>
        <dbReference type="Rhea" id="RHEA:53396"/>
        <dbReference type="Rhea" id="RHEA-COMP:11060"/>
        <dbReference type="Rhea" id="RHEA-COMP:13547"/>
        <dbReference type="Rhea" id="RHEA-COMP:19498"/>
        <dbReference type="Rhea" id="RHEA-COMP:19501"/>
        <dbReference type="ChEBI" id="CHEBI:15378"/>
        <dbReference type="ChEBI" id="CHEBI:30013"/>
        <dbReference type="ChEBI" id="CHEBI:57683"/>
        <dbReference type="ChEBI" id="CHEBI:58211"/>
        <dbReference type="ChEBI" id="CHEBI:137323"/>
        <dbReference type="EC" id="2.4.1.109"/>
    </reaction>
</comment>